<organism evidence="3 4">
    <name type="scientific">Apiospora kogelbergensis</name>
    <dbReference type="NCBI Taxonomy" id="1337665"/>
    <lineage>
        <taxon>Eukaryota</taxon>
        <taxon>Fungi</taxon>
        <taxon>Dikarya</taxon>
        <taxon>Ascomycota</taxon>
        <taxon>Pezizomycotina</taxon>
        <taxon>Sordariomycetes</taxon>
        <taxon>Xylariomycetidae</taxon>
        <taxon>Amphisphaeriales</taxon>
        <taxon>Apiosporaceae</taxon>
        <taxon>Apiospora</taxon>
    </lineage>
</organism>
<proteinExistence type="predicted"/>
<feature type="compositionally biased region" description="Basic and acidic residues" evidence="1">
    <location>
        <begin position="17"/>
        <end position="28"/>
    </location>
</feature>
<dbReference type="Gene3D" id="3.50.4.10">
    <property type="entry name" value="Hepatocyte Growth Factor"/>
    <property type="match status" value="1"/>
</dbReference>
<dbReference type="Proteomes" id="UP001392437">
    <property type="component" value="Unassembled WGS sequence"/>
</dbReference>
<keyword evidence="4" id="KW-1185">Reference proteome</keyword>
<evidence type="ECO:0000313" key="4">
    <source>
        <dbReference type="Proteomes" id="UP001392437"/>
    </source>
</evidence>
<feature type="compositionally biased region" description="Polar residues" evidence="1">
    <location>
        <begin position="44"/>
        <end position="56"/>
    </location>
</feature>
<protein>
    <recommendedName>
        <fullName evidence="5">Apple domain-containing protein</fullName>
    </recommendedName>
</protein>
<keyword evidence="2" id="KW-0472">Membrane</keyword>
<feature type="region of interest" description="Disordered" evidence="1">
    <location>
        <begin position="84"/>
        <end position="110"/>
    </location>
</feature>
<evidence type="ECO:0000256" key="2">
    <source>
        <dbReference type="SAM" id="Phobius"/>
    </source>
</evidence>
<sequence>MTSDPCAATREEYDYAAKNYEEPREHPSAAKGINNSLFGPRTVSGPQATALSTGRSSISSGLEALPAEYMTNSAEATAFPAVTSQQPGASTMSSIEDAEEKTAVKHRGGGKPRKRRRIWYFLMILLPVTVVAGLGLGVGLSLKKTRLGESSGGSDTAIAGISNSTASVPTAASTAAIPRPTTLDIVPPYPGANNTIHTSPKNEGGKKYRRICGVSYGGNDLHPQKADTMGRCLSLCSECSGCAGVVWYGAGPQGTDLNWCWLKKSMKKAVMSSRDDAQTAIRL</sequence>
<accession>A0AAW0RER6</accession>
<keyword evidence="2" id="KW-0812">Transmembrane</keyword>
<keyword evidence="2" id="KW-1133">Transmembrane helix</keyword>
<evidence type="ECO:0000313" key="3">
    <source>
        <dbReference type="EMBL" id="KAK8133298.1"/>
    </source>
</evidence>
<evidence type="ECO:0000256" key="1">
    <source>
        <dbReference type="SAM" id="MobiDB-lite"/>
    </source>
</evidence>
<comment type="caution">
    <text evidence="3">The sequence shown here is derived from an EMBL/GenBank/DDBJ whole genome shotgun (WGS) entry which is preliminary data.</text>
</comment>
<feature type="transmembrane region" description="Helical" evidence="2">
    <location>
        <begin position="118"/>
        <end position="142"/>
    </location>
</feature>
<feature type="region of interest" description="Disordered" evidence="1">
    <location>
        <begin position="17"/>
        <end position="56"/>
    </location>
</feature>
<reference evidence="3 4" key="1">
    <citation type="submission" date="2023-01" db="EMBL/GenBank/DDBJ databases">
        <title>Analysis of 21 Apiospora genomes using comparative genomics revels a genus with tremendous synthesis potential of carbohydrate active enzymes and secondary metabolites.</title>
        <authorList>
            <person name="Sorensen T."/>
        </authorList>
    </citation>
    <scope>NUCLEOTIDE SEQUENCE [LARGE SCALE GENOMIC DNA]</scope>
    <source>
        <strain evidence="3 4">CBS 117206</strain>
    </source>
</reference>
<dbReference type="EMBL" id="JAQQWP010000001">
    <property type="protein sequence ID" value="KAK8133298.1"/>
    <property type="molecule type" value="Genomic_DNA"/>
</dbReference>
<evidence type="ECO:0008006" key="5">
    <source>
        <dbReference type="Google" id="ProtNLM"/>
    </source>
</evidence>
<gene>
    <name evidence="3" type="ORF">PG999_001471</name>
</gene>
<feature type="compositionally biased region" description="Polar residues" evidence="1">
    <location>
        <begin position="84"/>
        <end position="94"/>
    </location>
</feature>
<dbReference type="AlphaFoldDB" id="A0AAW0RER6"/>
<name>A0AAW0RER6_9PEZI</name>